<keyword evidence="1" id="KW-0489">Methyltransferase</keyword>
<keyword evidence="2" id="KW-1185">Reference proteome</keyword>
<dbReference type="EMBL" id="BDQK01000005">
    <property type="protein sequence ID" value="GBF79848.1"/>
    <property type="molecule type" value="Genomic_DNA"/>
</dbReference>
<protein>
    <submittedName>
        <fullName evidence="1">Methyltransferase</fullName>
    </submittedName>
</protein>
<keyword evidence="1" id="KW-0808">Transferase</keyword>
<reference evidence="2" key="1">
    <citation type="submission" date="2017-05" db="EMBL/GenBank/DDBJ databases">
        <title>Physiological properties and genetic analysis related to exopolysaccharide production of fresh-water unicellular cyanobacterium Aphanothece sacrum, Suizenji Nori, that has been cultured as a food source in Japan.</title>
        <authorList>
            <person name="Kanesaki Y."/>
            <person name="Yoshikawa S."/>
            <person name="Ohki K."/>
        </authorList>
    </citation>
    <scope>NUCLEOTIDE SEQUENCE [LARGE SCALE GENOMIC DNA]</scope>
    <source>
        <strain evidence="2">FPU1</strain>
    </source>
</reference>
<evidence type="ECO:0000313" key="1">
    <source>
        <dbReference type="EMBL" id="GBF79848.1"/>
    </source>
</evidence>
<sequence length="109" mass="12708">MLLRPEQREKLDPSNDQDFYAFPRFVTHVDEGFIEQLTNLYRERLQKNTRILDLMSSWVSHLPDEVKFAHVEGHGMNQEELAKKPAPTTSDCERSDKMLDSILLICLSC</sequence>
<evidence type="ECO:0000313" key="2">
    <source>
        <dbReference type="Proteomes" id="UP000287247"/>
    </source>
</evidence>
<dbReference type="GO" id="GO:0032259">
    <property type="term" value="P:methylation"/>
    <property type="evidence" value="ECO:0007669"/>
    <property type="project" value="UniProtKB-KW"/>
</dbReference>
<dbReference type="AlphaFoldDB" id="A0A401IF02"/>
<proteinExistence type="predicted"/>
<dbReference type="PANTHER" id="PTHR43036:SF2">
    <property type="entry name" value="OS04G0481300 PROTEIN"/>
    <property type="match status" value="1"/>
</dbReference>
<accession>A0A401IF02</accession>
<gene>
    <name evidence="1" type="ORF">AsFPU1_1248</name>
</gene>
<dbReference type="PANTHER" id="PTHR43036">
    <property type="entry name" value="OSJNBB0011N17.9 PROTEIN"/>
    <property type="match status" value="1"/>
</dbReference>
<organism evidence="1 2">
    <name type="scientific">Aphanothece sacrum FPU1</name>
    <dbReference type="NCBI Taxonomy" id="1920663"/>
    <lineage>
        <taxon>Bacteria</taxon>
        <taxon>Bacillati</taxon>
        <taxon>Cyanobacteriota</taxon>
        <taxon>Cyanophyceae</taxon>
        <taxon>Oscillatoriophycideae</taxon>
        <taxon>Chroococcales</taxon>
        <taxon>Aphanothecaceae</taxon>
        <taxon>Aphanothece</taxon>
    </lineage>
</organism>
<dbReference type="Proteomes" id="UP000287247">
    <property type="component" value="Unassembled WGS sequence"/>
</dbReference>
<name>A0A401IF02_APHSA</name>
<comment type="caution">
    <text evidence="1">The sequence shown here is derived from an EMBL/GenBank/DDBJ whole genome shotgun (WGS) entry which is preliminary data.</text>
</comment>
<dbReference type="GO" id="GO:0008168">
    <property type="term" value="F:methyltransferase activity"/>
    <property type="evidence" value="ECO:0007669"/>
    <property type="project" value="UniProtKB-KW"/>
</dbReference>